<evidence type="ECO:0000259" key="2">
    <source>
        <dbReference type="Pfam" id="PF05970"/>
    </source>
</evidence>
<evidence type="ECO:0000313" key="4">
    <source>
        <dbReference type="Proteomes" id="UP000299102"/>
    </source>
</evidence>
<dbReference type="GO" id="GO:0000723">
    <property type="term" value="P:telomere maintenance"/>
    <property type="evidence" value="ECO:0007669"/>
    <property type="project" value="InterPro"/>
</dbReference>
<name>A0A4C1XB36_EUMVA</name>
<protein>
    <recommendedName>
        <fullName evidence="1">ATP-dependent DNA helicase</fullName>
        <ecNumber evidence="1">5.6.2.3</ecNumber>
    </recommendedName>
</protein>
<comment type="catalytic activity">
    <reaction evidence="1">
        <text>ATP + H2O = ADP + phosphate + H(+)</text>
        <dbReference type="Rhea" id="RHEA:13065"/>
        <dbReference type="ChEBI" id="CHEBI:15377"/>
        <dbReference type="ChEBI" id="CHEBI:15378"/>
        <dbReference type="ChEBI" id="CHEBI:30616"/>
        <dbReference type="ChEBI" id="CHEBI:43474"/>
        <dbReference type="ChEBI" id="CHEBI:456216"/>
        <dbReference type="EC" id="5.6.2.3"/>
    </reaction>
</comment>
<dbReference type="PANTHER" id="PTHR10492:SF94">
    <property type="entry name" value="ATP-DEPENDENT DNA HELICASE"/>
    <property type="match status" value="1"/>
</dbReference>
<keyword evidence="1" id="KW-0227">DNA damage</keyword>
<comment type="caution">
    <text evidence="3">The sequence shown here is derived from an EMBL/GenBank/DDBJ whole genome shotgun (WGS) entry which is preliminary data.</text>
</comment>
<keyword evidence="1" id="KW-0234">DNA repair</keyword>
<dbReference type="GO" id="GO:0005524">
    <property type="term" value="F:ATP binding"/>
    <property type="evidence" value="ECO:0007669"/>
    <property type="project" value="UniProtKB-KW"/>
</dbReference>
<dbReference type="EMBL" id="BGZK01000765">
    <property type="protein sequence ID" value="GBP59614.1"/>
    <property type="molecule type" value="Genomic_DNA"/>
</dbReference>
<evidence type="ECO:0000256" key="1">
    <source>
        <dbReference type="RuleBase" id="RU363044"/>
    </source>
</evidence>
<dbReference type="Pfam" id="PF05970">
    <property type="entry name" value="PIF1"/>
    <property type="match status" value="1"/>
</dbReference>
<organism evidence="3 4">
    <name type="scientific">Eumeta variegata</name>
    <name type="common">Bagworm moth</name>
    <name type="synonym">Eumeta japonica</name>
    <dbReference type="NCBI Taxonomy" id="151549"/>
    <lineage>
        <taxon>Eukaryota</taxon>
        <taxon>Metazoa</taxon>
        <taxon>Ecdysozoa</taxon>
        <taxon>Arthropoda</taxon>
        <taxon>Hexapoda</taxon>
        <taxon>Insecta</taxon>
        <taxon>Pterygota</taxon>
        <taxon>Neoptera</taxon>
        <taxon>Endopterygota</taxon>
        <taxon>Lepidoptera</taxon>
        <taxon>Glossata</taxon>
        <taxon>Ditrysia</taxon>
        <taxon>Tineoidea</taxon>
        <taxon>Psychidae</taxon>
        <taxon>Oiketicinae</taxon>
        <taxon>Eumeta</taxon>
    </lineage>
</organism>
<dbReference type="AlphaFoldDB" id="A0A4C1XB36"/>
<dbReference type="OrthoDB" id="272985at2759"/>
<keyword evidence="1" id="KW-0378">Hydrolase</keyword>
<keyword evidence="1" id="KW-0067">ATP-binding</keyword>
<dbReference type="EC" id="5.6.2.3" evidence="1"/>
<comment type="similarity">
    <text evidence="1">Belongs to the helicase family.</text>
</comment>
<dbReference type="GO" id="GO:0016887">
    <property type="term" value="F:ATP hydrolysis activity"/>
    <property type="evidence" value="ECO:0007669"/>
    <property type="project" value="RHEA"/>
</dbReference>
<feature type="domain" description="DNA helicase Pif1-like DEAD-box helicase" evidence="2">
    <location>
        <begin position="190"/>
        <end position="260"/>
    </location>
</feature>
<gene>
    <name evidence="3" type="ORF">EVAR_44832_1</name>
</gene>
<keyword evidence="4" id="KW-1185">Reference proteome</keyword>
<evidence type="ECO:0000313" key="3">
    <source>
        <dbReference type="EMBL" id="GBP59614.1"/>
    </source>
</evidence>
<dbReference type="STRING" id="151549.A0A4C1XB36"/>
<comment type="cofactor">
    <cofactor evidence="1">
        <name>Mg(2+)</name>
        <dbReference type="ChEBI" id="CHEBI:18420"/>
    </cofactor>
</comment>
<reference evidence="3 4" key="1">
    <citation type="journal article" date="2019" name="Commun. Biol.">
        <title>The bagworm genome reveals a unique fibroin gene that provides high tensile strength.</title>
        <authorList>
            <person name="Kono N."/>
            <person name="Nakamura H."/>
            <person name="Ohtoshi R."/>
            <person name="Tomita M."/>
            <person name="Numata K."/>
            <person name="Arakawa K."/>
        </authorList>
    </citation>
    <scope>NUCLEOTIDE SEQUENCE [LARGE SCALE GENOMIC DNA]</scope>
</reference>
<dbReference type="GO" id="GO:0006281">
    <property type="term" value="P:DNA repair"/>
    <property type="evidence" value="ECO:0007669"/>
    <property type="project" value="UniProtKB-KW"/>
</dbReference>
<keyword evidence="1" id="KW-0233">DNA recombination</keyword>
<dbReference type="GO" id="GO:0006310">
    <property type="term" value="P:DNA recombination"/>
    <property type="evidence" value="ECO:0007669"/>
    <property type="project" value="UniProtKB-KW"/>
</dbReference>
<proteinExistence type="inferred from homology"/>
<dbReference type="PANTHER" id="PTHR10492">
    <property type="match status" value="1"/>
</dbReference>
<dbReference type="Proteomes" id="UP000299102">
    <property type="component" value="Unassembled WGS sequence"/>
</dbReference>
<accession>A0A4C1XB36</accession>
<keyword evidence="1" id="KW-0547">Nucleotide-binding</keyword>
<dbReference type="GO" id="GO:0043139">
    <property type="term" value="F:5'-3' DNA helicase activity"/>
    <property type="evidence" value="ECO:0007669"/>
    <property type="project" value="UniProtKB-EC"/>
</dbReference>
<keyword evidence="1" id="KW-0347">Helicase</keyword>
<dbReference type="InterPro" id="IPR010285">
    <property type="entry name" value="DNA_helicase_pif1-like_DEAD"/>
</dbReference>
<sequence length="299" mass="34062">MHWRGGVVIERDERTKEEGEREGYIVCARAYPPRERNNDVLVLVFGAAGGRSSSSVLYGPLSMQASLHRRVFVIARLLAVYVQHYKTVSMAELPNPKEDPDLYSTIVKNMVHGPCGELNRSSPCMKDEKYTKRYPKPFSNETITDENRYSKYRRRSPEQGECMAKIKIRGNEEIQVDNLYSIIWHSGDTFDGGRTAHSCLKLLLNAADYVFSVCDITKSSAHGQILKQWKAIIWDECTMAHKKLLAALNRTLQDLRDNTNVMGEWLSQRIILATKNDIVNGIDNIFQEMIPGEGKIYNS</sequence>